<feature type="compositionally biased region" description="Polar residues" evidence="2">
    <location>
        <begin position="834"/>
        <end position="850"/>
    </location>
</feature>
<evidence type="ECO:0000256" key="2">
    <source>
        <dbReference type="SAM" id="MobiDB-lite"/>
    </source>
</evidence>
<accession>A0A9Q0XQW7</accession>
<feature type="compositionally biased region" description="Basic and acidic residues" evidence="2">
    <location>
        <begin position="679"/>
        <end position="690"/>
    </location>
</feature>
<dbReference type="OrthoDB" id="79452at2759"/>
<feature type="compositionally biased region" description="Polar residues" evidence="2">
    <location>
        <begin position="958"/>
        <end position="968"/>
    </location>
</feature>
<evidence type="ECO:0000313" key="3">
    <source>
        <dbReference type="EMBL" id="KAJ7320269.1"/>
    </source>
</evidence>
<dbReference type="Proteomes" id="UP001142489">
    <property type="component" value="Unassembled WGS sequence"/>
</dbReference>
<feature type="compositionally biased region" description="Polar residues" evidence="2">
    <location>
        <begin position="876"/>
        <end position="886"/>
    </location>
</feature>
<feature type="region of interest" description="Disordered" evidence="2">
    <location>
        <begin position="352"/>
        <end position="392"/>
    </location>
</feature>
<keyword evidence="1" id="KW-0343">GTPase activation</keyword>
<dbReference type="EMBL" id="JAPFRF010000010">
    <property type="protein sequence ID" value="KAJ7320269.1"/>
    <property type="molecule type" value="Genomic_DNA"/>
</dbReference>
<feature type="compositionally biased region" description="Polar residues" evidence="2">
    <location>
        <begin position="263"/>
        <end position="276"/>
    </location>
</feature>
<dbReference type="InterPro" id="IPR051576">
    <property type="entry name" value="PX-Rho_GAP"/>
</dbReference>
<reference evidence="3" key="1">
    <citation type="journal article" date="2023" name="DNA Res.">
        <title>Chromosome-level genome assembly of Phrynocephalus forsythii using third-generation DNA sequencing and Hi-C analysis.</title>
        <authorList>
            <person name="Qi Y."/>
            <person name="Zhao W."/>
            <person name="Zhao Y."/>
            <person name="Niu C."/>
            <person name="Cao S."/>
            <person name="Zhang Y."/>
        </authorList>
    </citation>
    <scope>NUCLEOTIDE SEQUENCE</scope>
    <source>
        <tissue evidence="3">Muscle</tissue>
    </source>
</reference>
<evidence type="ECO:0000313" key="4">
    <source>
        <dbReference type="Proteomes" id="UP001142489"/>
    </source>
</evidence>
<protein>
    <recommendedName>
        <fullName evidence="5">Rho GTPase activating protein 31</fullName>
    </recommendedName>
</protein>
<proteinExistence type="predicted"/>
<feature type="region of interest" description="Disordered" evidence="2">
    <location>
        <begin position="637"/>
        <end position="660"/>
    </location>
</feature>
<feature type="compositionally biased region" description="Polar residues" evidence="2">
    <location>
        <begin position="168"/>
        <end position="184"/>
    </location>
</feature>
<comment type="caution">
    <text evidence="3">The sequence shown here is derived from an EMBL/GenBank/DDBJ whole genome shotgun (WGS) entry which is preliminary data.</text>
</comment>
<keyword evidence="4" id="KW-1185">Reference proteome</keyword>
<dbReference type="GO" id="GO:0005096">
    <property type="term" value="F:GTPase activator activity"/>
    <property type="evidence" value="ECO:0007669"/>
    <property type="project" value="UniProtKB-KW"/>
</dbReference>
<gene>
    <name evidence="3" type="ORF">JRQ81_019780</name>
</gene>
<dbReference type="PANTHER" id="PTHR15729:SF3">
    <property type="entry name" value="RHO GTPASE-ACTIVATING PROTEIN 31"/>
    <property type="match status" value="1"/>
</dbReference>
<feature type="compositionally biased region" description="Polar residues" evidence="2">
    <location>
        <begin position="365"/>
        <end position="384"/>
    </location>
</feature>
<feature type="region of interest" description="Disordered" evidence="2">
    <location>
        <begin position="154"/>
        <end position="203"/>
    </location>
</feature>
<feature type="region of interest" description="Disordered" evidence="2">
    <location>
        <begin position="830"/>
        <end position="970"/>
    </location>
</feature>
<sequence>MMCRMFYTSNDGMAKSGFHGALFPLEASPRHQRKALNISEPFAVSVPLRVSAVISINSTPCRVTAKDKPAFSSLQESSFLGQDGAVALVPEGDSHDRLEHVTIKEEKTPESKSLADHSIEELAVAKKLECADAQQEISTERAKDAINHCSHVLEGKENLEQEPAVRIPSSQQRTGQASQVQRGIQESVEPGDWQQEAQRDKAEDISHFRDLAQADHSSTAMETLWPEIQQELKIVESEEELQFAVVSPEKGQQQQKFKASPTSISSSEAHNVTHSSVLPLPPLEDKKGVRNILAESDVPLCGGSSERPKDAPVCDSKVFRKQDDVSPTLPNLENIPCGVPCSKVCLENEDARHGYPPTSREQKLSSKPQESTTVSRDESMSQPSLKHVDQSEWEGKNWLLRREKDHTIDVRQAKECHSMCSDTEEQASSKTLTAVGLGAEHVKRINSNDQAQDSLDQQEEDTWVDHVQSLELVEPWEDHQWVTSPLHSPTFKDTLGKALQGFQPPSQGGTQGHFKKPCFSRSFSLDSKDFVKKHWAIQVPIMNTEDEHCCGDTQPSVRESSPAQWKETERVEAWLNLSEEHSQHVEASKNALSIDAALAAKEFPSVHPPSEKESHEKEVYVVKTDKEVSKLEYPLLQSNSGNSALNSTSPEETSLNVQEGDSPGAAVIKASGVESQGSKGEDIPWKERPRPSSLNLESVLPSTNLFNFESLSVPNPPRHYLCGQKEVKTSDSVPSLPVSCPSKNRMDLWGSHFDPQDIDLDYIMMAHAATGRRNSAPVSVSAVRTSFMIKLCQARAVPVIPPKIQYTQVPQPLQTQNPNCRTQIAPENKEMEANGSQCKSVQNAQLQAPKSPSLDRKGKENNNAALVDLTNRKTEPSFSNHSSTQDAPVLRRKRTSEGEATGDNPQSSKMERPSGVSKPSYRSRPGRPQSLILFSPPFPIMDHPSSSGDSRVLLSPIKSPSHTPSSSPIACDISGTASEGVTLRNKMTIPKNGPRLETSTSCFYQPQRRSVILDGRSGRQIE</sequence>
<dbReference type="AlphaFoldDB" id="A0A9Q0XQW7"/>
<feature type="region of interest" description="Disordered" evidence="2">
    <location>
        <begin position="263"/>
        <end position="283"/>
    </location>
</feature>
<dbReference type="GO" id="GO:0007264">
    <property type="term" value="P:small GTPase-mediated signal transduction"/>
    <property type="evidence" value="ECO:0007669"/>
    <property type="project" value="TreeGrafter"/>
</dbReference>
<feature type="region of interest" description="Disordered" evidence="2">
    <location>
        <begin position="672"/>
        <end position="694"/>
    </location>
</feature>
<name>A0A9Q0XQW7_9SAUR</name>
<dbReference type="PANTHER" id="PTHR15729">
    <property type="entry name" value="CDC42 GTPASE-ACTIVATING PROTEIN"/>
    <property type="match status" value="1"/>
</dbReference>
<feature type="compositionally biased region" description="Polar residues" evidence="2">
    <location>
        <begin position="637"/>
        <end position="659"/>
    </location>
</feature>
<evidence type="ECO:0000256" key="1">
    <source>
        <dbReference type="ARBA" id="ARBA00022468"/>
    </source>
</evidence>
<evidence type="ECO:0008006" key="5">
    <source>
        <dbReference type="Google" id="ProtNLM"/>
    </source>
</evidence>
<dbReference type="GO" id="GO:0030027">
    <property type="term" value="C:lamellipodium"/>
    <property type="evidence" value="ECO:0007669"/>
    <property type="project" value="TreeGrafter"/>
</dbReference>
<feature type="region of interest" description="Disordered" evidence="2">
    <location>
        <begin position="983"/>
        <end position="1003"/>
    </location>
</feature>
<organism evidence="3 4">
    <name type="scientific">Phrynocephalus forsythii</name>
    <dbReference type="NCBI Taxonomy" id="171643"/>
    <lineage>
        <taxon>Eukaryota</taxon>
        <taxon>Metazoa</taxon>
        <taxon>Chordata</taxon>
        <taxon>Craniata</taxon>
        <taxon>Vertebrata</taxon>
        <taxon>Euteleostomi</taxon>
        <taxon>Lepidosauria</taxon>
        <taxon>Squamata</taxon>
        <taxon>Bifurcata</taxon>
        <taxon>Unidentata</taxon>
        <taxon>Episquamata</taxon>
        <taxon>Toxicofera</taxon>
        <taxon>Iguania</taxon>
        <taxon>Acrodonta</taxon>
        <taxon>Agamidae</taxon>
        <taxon>Agaminae</taxon>
        <taxon>Phrynocephalus</taxon>
    </lineage>
</organism>